<accession>A0A2I0IXZ7</accession>
<evidence type="ECO:0000313" key="2">
    <source>
        <dbReference type="Proteomes" id="UP000233551"/>
    </source>
</evidence>
<name>A0A2I0IXZ7_PUNGR</name>
<dbReference type="EMBL" id="PGOL01002364">
    <property type="protein sequence ID" value="PKI48633.1"/>
    <property type="molecule type" value="Genomic_DNA"/>
</dbReference>
<sequence>MSWVPLGLKMWSWRRPRRPKLVFSYCFLSCSGDPEITVISVCRKQTFKDLKNTSETFKALLKRPS</sequence>
<gene>
    <name evidence="1" type="ORF">CRG98_030961</name>
</gene>
<comment type="caution">
    <text evidence="1">The sequence shown here is derived from an EMBL/GenBank/DDBJ whole genome shotgun (WGS) entry which is preliminary data.</text>
</comment>
<protein>
    <submittedName>
        <fullName evidence="1">Uncharacterized protein</fullName>
    </submittedName>
</protein>
<keyword evidence="2" id="KW-1185">Reference proteome</keyword>
<organism evidence="1 2">
    <name type="scientific">Punica granatum</name>
    <name type="common">Pomegranate</name>
    <dbReference type="NCBI Taxonomy" id="22663"/>
    <lineage>
        <taxon>Eukaryota</taxon>
        <taxon>Viridiplantae</taxon>
        <taxon>Streptophyta</taxon>
        <taxon>Embryophyta</taxon>
        <taxon>Tracheophyta</taxon>
        <taxon>Spermatophyta</taxon>
        <taxon>Magnoliopsida</taxon>
        <taxon>eudicotyledons</taxon>
        <taxon>Gunneridae</taxon>
        <taxon>Pentapetalae</taxon>
        <taxon>rosids</taxon>
        <taxon>malvids</taxon>
        <taxon>Myrtales</taxon>
        <taxon>Lythraceae</taxon>
        <taxon>Punica</taxon>
    </lineage>
</organism>
<evidence type="ECO:0000313" key="1">
    <source>
        <dbReference type="EMBL" id="PKI48633.1"/>
    </source>
</evidence>
<reference evidence="1 2" key="1">
    <citation type="submission" date="2017-11" db="EMBL/GenBank/DDBJ databases">
        <title>De-novo sequencing of pomegranate (Punica granatum L.) genome.</title>
        <authorList>
            <person name="Akparov Z."/>
            <person name="Amiraslanov A."/>
            <person name="Hajiyeva S."/>
            <person name="Abbasov M."/>
            <person name="Kaur K."/>
            <person name="Hamwieh A."/>
            <person name="Solovyev V."/>
            <person name="Salamov A."/>
            <person name="Braich B."/>
            <person name="Kosarev P."/>
            <person name="Mahmoud A."/>
            <person name="Hajiyev E."/>
            <person name="Babayeva S."/>
            <person name="Izzatullayeva V."/>
            <person name="Mammadov A."/>
            <person name="Mammadov A."/>
            <person name="Sharifova S."/>
            <person name="Ojaghi J."/>
            <person name="Eynullazada K."/>
            <person name="Bayramov B."/>
            <person name="Abdulazimova A."/>
            <person name="Shahmuradov I."/>
        </authorList>
    </citation>
    <scope>NUCLEOTIDE SEQUENCE [LARGE SCALE GENOMIC DNA]</scope>
    <source>
        <strain evidence="2">cv. AG2017</strain>
        <tissue evidence="1">Leaf</tissue>
    </source>
</reference>
<proteinExistence type="predicted"/>
<dbReference type="Proteomes" id="UP000233551">
    <property type="component" value="Unassembled WGS sequence"/>
</dbReference>
<dbReference type="AlphaFoldDB" id="A0A2I0IXZ7"/>